<dbReference type="AlphaFoldDB" id="A0A2T7BGI8"/>
<dbReference type="Proteomes" id="UP000244450">
    <property type="component" value="Unassembled WGS sequence"/>
</dbReference>
<reference evidence="2 3" key="1">
    <citation type="submission" date="2018-04" db="EMBL/GenBank/DDBJ databases">
        <title>Chitinophaga fuyangensis sp. nov., isolated from soil in a chemical factory.</title>
        <authorList>
            <person name="Chen K."/>
        </authorList>
    </citation>
    <scope>NUCLEOTIDE SEQUENCE [LARGE SCALE GENOMIC DNA]</scope>
    <source>
        <strain evidence="2 3">LY-1</strain>
    </source>
</reference>
<gene>
    <name evidence="2" type="ORF">DCC81_13655</name>
</gene>
<feature type="transmembrane region" description="Helical" evidence="1">
    <location>
        <begin position="48"/>
        <end position="66"/>
    </location>
</feature>
<name>A0A2T7BGI8_9BACT</name>
<keyword evidence="1" id="KW-0472">Membrane</keyword>
<proteinExistence type="predicted"/>
<feature type="transmembrane region" description="Helical" evidence="1">
    <location>
        <begin position="124"/>
        <end position="145"/>
    </location>
</feature>
<keyword evidence="1" id="KW-0812">Transmembrane</keyword>
<evidence type="ECO:0000256" key="1">
    <source>
        <dbReference type="SAM" id="Phobius"/>
    </source>
</evidence>
<dbReference type="EMBL" id="QCYK01000002">
    <property type="protein sequence ID" value="PUZ25343.1"/>
    <property type="molecule type" value="Genomic_DNA"/>
</dbReference>
<organism evidence="2 3">
    <name type="scientific">Chitinophaga parva</name>
    <dbReference type="NCBI Taxonomy" id="2169414"/>
    <lineage>
        <taxon>Bacteria</taxon>
        <taxon>Pseudomonadati</taxon>
        <taxon>Bacteroidota</taxon>
        <taxon>Chitinophagia</taxon>
        <taxon>Chitinophagales</taxon>
        <taxon>Chitinophagaceae</taxon>
        <taxon>Chitinophaga</taxon>
    </lineage>
</organism>
<sequence length="196" mass="22686">MMELDDLKGRWQTETNALQQHSPEYIALLLKSKTTDLHSRVRMKYQRILTILLGSMLLLVMVFPVIADGFAYPHSAAGFAKCMALYLVLIIFYWEKFKYVNQLELSDDIQPRLQQLLQYARHSLRLEVGFVLVFFIGIMVLSLVTRHDHAAFTNPSVWAGFSISFVFAAAMLVLIINKHQRVIRELKTYLAEYCPQ</sequence>
<evidence type="ECO:0000313" key="3">
    <source>
        <dbReference type="Proteomes" id="UP000244450"/>
    </source>
</evidence>
<protein>
    <submittedName>
        <fullName evidence="2">Uncharacterized protein</fullName>
    </submittedName>
</protein>
<evidence type="ECO:0000313" key="2">
    <source>
        <dbReference type="EMBL" id="PUZ25343.1"/>
    </source>
</evidence>
<feature type="transmembrane region" description="Helical" evidence="1">
    <location>
        <begin position="157"/>
        <end position="177"/>
    </location>
</feature>
<accession>A0A2T7BGI8</accession>
<keyword evidence="1" id="KW-1133">Transmembrane helix</keyword>
<keyword evidence="3" id="KW-1185">Reference proteome</keyword>
<comment type="caution">
    <text evidence="2">The sequence shown here is derived from an EMBL/GenBank/DDBJ whole genome shotgun (WGS) entry which is preliminary data.</text>
</comment>
<feature type="transmembrane region" description="Helical" evidence="1">
    <location>
        <begin position="72"/>
        <end position="94"/>
    </location>
</feature>